<dbReference type="Proteomes" id="UP000002363">
    <property type="component" value="Chromosome"/>
</dbReference>
<organism evidence="3 4">
    <name type="scientific">Enterobacter cloacae subsp. cloacae (strain ATCC 13047 / DSM 30054 / NBRC 13535 / NCTC 10005 / WDCM 00083 / NCDC 279-56)</name>
    <dbReference type="NCBI Taxonomy" id="716541"/>
    <lineage>
        <taxon>Bacteria</taxon>
        <taxon>Pseudomonadati</taxon>
        <taxon>Pseudomonadota</taxon>
        <taxon>Gammaproteobacteria</taxon>
        <taxon>Enterobacterales</taxon>
        <taxon>Enterobacteriaceae</taxon>
        <taxon>Enterobacter</taxon>
        <taxon>Enterobacter cloacae complex</taxon>
    </lineage>
</organism>
<dbReference type="SUPFAM" id="SSF110395">
    <property type="entry name" value="CutC-like"/>
    <property type="match status" value="1"/>
</dbReference>
<dbReference type="GO" id="GO:0005507">
    <property type="term" value="F:copper ion binding"/>
    <property type="evidence" value="ECO:0007669"/>
    <property type="project" value="TreeGrafter"/>
</dbReference>
<dbReference type="HAMAP" id="MF_00795">
    <property type="entry name" value="CutC"/>
    <property type="match status" value="1"/>
</dbReference>
<dbReference type="Gene3D" id="3.20.20.380">
    <property type="entry name" value="Copper homeostasis (CutC) domain"/>
    <property type="match status" value="1"/>
</dbReference>
<keyword evidence="2" id="KW-0963">Cytoplasm</keyword>
<dbReference type="InterPro" id="IPR036822">
    <property type="entry name" value="CutC-like_dom_sf"/>
</dbReference>
<comment type="subcellular location">
    <subcellularLocation>
        <location evidence="2">Cytoplasm</location>
    </subcellularLocation>
</comment>
<gene>
    <name evidence="2" type="primary">cutC</name>
    <name evidence="3" type="ordered locus">ECL_01426</name>
</gene>
<dbReference type="STRING" id="716541.ECL_01426"/>
<protein>
    <recommendedName>
        <fullName evidence="2">PF03932 family protein CutC</fullName>
    </recommendedName>
</protein>
<dbReference type="eggNOG" id="COG3142">
    <property type="taxonomic scope" value="Bacteria"/>
</dbReference>
<evidence type="ECO:0000256" key="2">
    <source>
        <dbReference type="HAMAP-Rule" id="MF_00795"/>
    </source>
</evidence>
<evidence type="ECO:0000313" key="4">
    <source>
        <dbReference type="Proteomes" id="UP000002363"/>
    </source>
</evidence>
<dbReference type="NCBIfam" id="NF008603">
    <property type="entry name" value="PRK11572.1"/>
    <property type="match status" value="1"/>
</dbReference>
<comment type="caution">
    <text evidence="2">Once thought to be involved in copper homeostasis, experiments in E.coli have shown this is not the case.</text>
</comment>
<reference evidence="3 4" key="1">
    <citation type="journal article" date="2010" name="J. Bacteriol.">
        <title>Complete genome sequence of Enterobacter cloacae subsp. cloacae type strain ATCC 13047.</title>
        <authorList>
            <person name="Ren Y."/>
            <person name="Ren Y."/>
            <person name="Zhou Z."/>
            <person name="Guo X."/>
            <person name="Li Y."/>
            <person name="Feng L."/>
            <person name="Wang L."/>
        </authorList>
    </citation>
    <scope>NUCLEOTIDE SEQUENCE [LARGE SCALE GENOMIC DNA]</scope>
    <source>
        <strain evidence="4">ATCC 13047 / DSM 30054 / NBRC 13535 / NCTC 10005 / WDCM 00083 / NCDC 279-56</strain>
    </source>
</reference>
<dbReference type="EnsemblBacteria" id="ADF60986">
    <property type="protein sequence ID" value="ADF60986"/>
    <property type="gene ID" value="ECL_01426"/>
</dbReference>
<dbReference type="KEGG" id="enc:ECL_01426"/>
<evidence type="ECO:0000256" key="1">
    <source>
        <dbReference type="ARBA" id="ARBA00007768"/>
    </source>
</evidence>
<evidence type="ECO:0000313" key="3">
    <source>
        <dbReference type="EMBL" id="ADF60986.1"/>
    </source>
</evidence>
<dbReference type="OrthoDB" id="9815677at2"/>
<keyword evidence="4" id="KW-1185">Reference proteome</keyword>
<dbReference type="PANTHER" id="PTHR12598">
    <property type="entry name" value="COPPER HOMEOSTASIS PROTEIN CUTC"/>
    <property type="match status" value="1"/>
</dbReference>
<dbReference type="AlphaFoldDB" id="A0A0H3CI67"/>
<dbReference type="EMBL" id="CP001918">
    <property type="protein sequence ID" value="ADF60986.1"/>
    <property type="molecule type" value="Genomic_DNA"/>
</dbReference>
<sequence length="259" mass="28108">MMVHYAKFKEEWMALLEICCYSVECAVTAQQRGADRIELCAAPKEGGLTPSYGVLKSARQAVTVPVHPIIRPRGGDFCYTAGEFNAMLDDIALVRDLGFPGLVTGLLDEEGNVDVPRMRQVMAAAKGMAVTFHRAFDMCKNPLQAFDTLAELGVARVLTSGQQSSAEKGLQLITELKAHSGVPIIMAGAGVRASNLELFLNAGVEELHSSAGKWIPSPMRYRNTGLSMSTDAEADEYSRYGVDGESVAEMKSLIERHHV</sequence>
<dbReference type="PANTHER" id="PTHR12598:SF0">
    <property type="entry name" value="COPPER HOMEOSTASIS PROTEIN CUTC HOMOLOG"/>
    <property type="match status" value="1"/>
</dbReference>
<dbReference type="GO" id="GO:0005737">
    <property type="term" value="C:cytoplasm"/>
    <property type="evidence" value="ECO:0007669"/>
    <property type="project" value="UniProtKB-SubCell"/>
</dbReference>
<name>A0A0H3CI67_ENTCC</name>
<comment type="similarity">
    <text evidence="1 2">Belongs to the CutC family.</text>
</comment>
<dbReference type="InterPro" id="IPR005627">
    <property type="entry name" value="CutC-like"/>
</dbReference>
<accession>A0A0H3CI67</accession>
<dbReference type="FunFam" id="3.20.20.380:FF:000001">
    <property type="entry name" value="Copper homeostasis protein CutC"/>
    <property type="match status" value="1"/>
</dbReference>
<dbReference type="Pfam" id="PF03932">
    <property type="entry name" value="CutC"/>
    <property type="match status" value="1"/>
</dbReference>
<dbReference type="PATRIC" id="fig|716541.4.peg.1670"/>
<dbReference type="HOGENOM" id="CLU_050555_3_1_6"/>
<proteinExistence type="inferred from homology"/>